<accession>A0ABV5CLU5</accession>
<keyword evidence="4" id="KW-1185">Reference proteome</keyword>
<evidence type="ECO:0000256" key="1">
    <source>
        <dbReference type="SAM" id="Phobius"/>
    </source>
</evidence>
<name>A0ABV5CLU5_9ACTN</name>
<dbReference type="EMBL" id="JBCGDC010000014">
    <property type="protein sequence ID" value="MFB6392912.1"/>
    <property type="molecule type" value="Genomic_DNA"/>
</dbReference>
<protein>
    <submittedName>
        <fullName evidence="3">DUF4231 domain-containing protein</fullName>
    </submittedName>
</protein>
<proteinExistence type="predicted"/>
<feature type="transmembrane region" description="Helical" evidence="1">
    <location>
        <begin position="62"/>
        <end position="80"/>
    </location>
</feature>
<dbReference type="RefSeq" id="WP_375733584.1">
    <property type="nucleotide sequence ID" value="NZ_JBCGDC010000014.1"/>
</dbReference>
<dbReference type="InterPro" id="IPR025325">
    <property type="entry name" value="DUF4231"/>
</dbReference>
<feature type="transmembrane region" description="Helical" evidence="1">
    <location>
        <begin position="36"/>
        <end position="56"/>
    </location>
</feature>
<feature type="transmembrane region" description="Helical" evidence="1">
    <location>
        <begin position="216"/>
        <end position="235"/>
    </location>
</feature>
<gene>
    <name evidence="3" type="ORF">AAFH96_07280</name>
</gene>
<organism evidence="3 4">
    <name type="scientific">Polymorphospora lycopeni</name>
    <dbReference type="NCBI Taxonomy" id="3140240"/>
    <lineage>
        <taxon>Bacteria</taxon>
        <taxon>Bacillati</taxon>
        <taxon>Actinomycetota</taxon>
        <taxon>Actinomycetes</taxon>
        <taxon>Micromonosporales</taxon>
        <taxon>Micromonosporaceae</taxon>
        <taxon>Polymorphospora</taxon>
    </lineage>
</organism>
<feature type="domain" description="SMODS and SLOG-associating 2TM effector" evidence="2">
    <location>
        <begin position="162"/>
        <end position="287"/>
    </location>
</feature>
<comment type="caution">
    <text evidence="3">The sequence shown here is derived from an EMBL/GenBank/DDBJ whole genome shotgun (WGS) entry which is preliminary data.</text>
</comment>
<keyword evidence="1" id="KW-0812">Transmembrane</keyword>
<dbReference type="NCBIfam" id="NF033634">
    <property type="entry name" value="SLATT_1"/>
    <property type="match status" value="1"/>
</dbReference>
<keyword evidence="1" id="KW-0472">Membrane</keyword>
<keyword evidence="1" id="KW-1133">Transmembrane helix</keyword>
<reference evidence="3 4" key="1">
    <citation type="submission" date="2024-04" db="EMBL/GenBank/DDBJ databases">
        <title>Polymorphospora sp. isolated from Baiyangdian Lake in Xiong'an New Area.</title>
        <authorList>
            <person name="Zhang X."/>
            <person name="Liu J."/>
        </authorList>
    </citation>
    <scope>NUCLEOTIDE SEQUENCE [LARGE SCALE GENOMIC DNA]</scope>
    <source>
        <strain evidence="3 4">2-325</strain>
    </source>
</reference>
<sequence length="298" mass="31835">MTATTSAEVLAVRWRRQSVWSQGANQLKTQIQRARLGAMLLTVGGALFSAVSVQLISSVPTGAKVFAGLAAVSLGLVPVLGRGAGSTVVRDWTRARSVSEALKTEIYTYLAGVAPYRGDDRATVLVDRLDALLTGTEDLEQYVAGIDPVPRSLPDVHDVDSYVQGRARAQIDGYYRRRAAELRRRVSLVRRIEFGLAMLGAVLAAVAGFVPGAGLTAWVGLVTTVSTAVVAHAAAERYEYQQIEFTRTADGLEDLLARYADGPGGDDADDALVAGCERVISIQNEGWMAKLNSEDLAV</sequence>
<evidence type="ECO:0000259" key="2">
    <source>
        <dbReference type="Pfam" id="PF18181"/>
    </source>
</evidence>
<evidence type="ECO:0000313" key="3">
    <source>
        <dbReference type="EMBL" id="MFB6392912.1"/>
    </source>
</evidence>
<dbReference type="InterPro" id="IPR040884">
    <property type="entry name" value="SLATT_1"/>
</dbReference>
<dbReference type="Pfam" id="PF14015">
    <property type="entry name" value="DUF4231"/>
    <property type="match status" value="1"/>
</dbReference>
<dbReference type="Proteomes" id="UP001582793">
    <property type="component" value="Unassembled WGS sequence"/>
</dbReference>
<evidence type="ECO:0000313" key="4">
    <source>
        <dbReference type="Proteomes" id="UP001582793"/>
    </source>
</evidence>
<dbReference type="Pfam" id="PF18181">
    <property type="entry name" value="SLATT_1"/>
    <property type="match status" value="1"/>
</dbReference>
<feature type="transmembrane region" description="Helical" evidence="1">
    <location>
        <begin position="192"/>
        <end position="210"/>
    </location>
</feature>